<protein>
    <submittedName>
        <fullName evidence="2">Uncharacterized protein</fullName>
    </submittedName>
</protein>
<organism evidence="2 3">
    <name type="scientific">Myroides odoratus</name>
    <name type="common">Flavobacterium odoratum</name>
    <dbReference type="NCBI Taxonomy" id="256"/>
    <lineage>
        <taxon>Bacteria</taxon>
        <taxon>Pseudomonadati</taxon>
        <taxon>Bacteroidota</taxon>
        <taxon>Flavobacteriia</taxon>
        <taxon>Flavobacteriales</taxon>
        <taxon>Flavobacteriaceae</taxon>
        <taxon>Myroides</taxon>
    </lineage>
</organism>
<keyword evidence="1" id="KW-0472">Membrane</keyword>
<dbReference type="EMBL" id="UGQL01000002">
    <property type="protein sequence ID" value="STZ68931.1"/>
    <property type="molecule type" value="Genomic_DNA"/>
</dbReference>
<gene>
    <name evidence="2" type="ORF">NCTC11179_02414</name>
</gene>
<feature type="transmembrane region" description="Helical" evidence="1">
    <location>
        <begin position="7"/>
        <end position="28"/>
    </location>
</feature>
<feature type="transmembrane region" description="Helical" evidence="1">
    <location>
        <begin position="48"/>
        <end position="67"/>
    </location>
</feature>
<evidence type="ECO:0000256" key="1">
    <source>
        <dbReference type="SAM" id="Phobius"/>
    </source>
</evidence>
<proteinExistence type="predicted"/>
<keyword evidence="1" id="KW-0812">Transmembrane</keyword>
<keyword evidence="3" id="KW-1185">Reference proteome</keyword>
<sequence>MNQTPKLTYVLHCGSFLSTLLIFFFIFLSRRGANGIYTQPLLGALYELLWFPLLAALFSIPVVWFVLACRKKVAWTKLILPCALSVGTIAYLMLSQ</sequence>
<dbReference type="RefSeq" id="WP_115091787.1">
    <property type="nucleotide sequence ID" value="NZ_CP068107.1"/>
</dbReference>
<dbReference type="AlphaFoldDB" id="A0A378U1R9"/>
<accession>A0A378U1R9</accession>
<keyword evidence="1" id="KW-1133">Transmembrane helix</keyword>
<evidence type="ECO:0000313" key="2">
    <source>
        <dbReference type="EMBL" id="STZ68931.1"/>
    </source>
</evidence>
<reference evidence="2 3" key="1">
    <citation type="submission" date="2018-06" db="EMBL/GenBank/DDBJ databases">
        <authorList>
            <consortium name="Pathogen Informatics"/>
            <person name="Doyle S."/>
        </authorList>
    </citation>
    <scope>NUCLEOTIDE SEQUENCE [LARGE SCALE GENOMIC DNA]</scope>
    <source>
        <strain evidence="2 3">NCTC11179</strain>
    </source>
</reference>
<name>A0A378U1R9_MYROD</name>
<evidence type="ECO:0000313" key="3">
    <source>
        <dbReference type="Proteomes" id="UP000255024"/>
    </source>
</evidence>
<feature type="transmembrane region" description="Helical" evidence="1">
    <location>
        <begin position="74"/>
        <end position="94"/>
    </location>
</feature>
<dbReference type="Proteomes" id="UP000255024">
    <property type="component" value="Unassembled WGS sequence"/>
</dbReference>